<evidence type="ECO:0000313" key="3">
    <source>
        <dbReference type="Proteomes" id="UP000507536"/>
    </source>
</evidence>
<dbReference type="Proteomes" id="UP000507536">
    <property type="component" value="Chromosome 13"/>
</dbReference>
<evidence type="ECO:0000256" key="1">
    <source>
        <dbReference type="SAM" id="MobiDB-lite"/>
    </source>
</evidence>
<dbReference type="EMBL" id="LT608193">
    <property type="protein sequence ID" value="SCM10458.1"/>
    <property type="molecule type" value="Genomic_DNA"/>
</dbReference>
<feature type="region of interest" description="Disordered" evidence="1">
    <location>
        <begin position="1"/>
        <end position="20"/>
    </location>
</feature>
<dbReference type="AlphaFoldDB" id="A0A1C6XW70"/>
<feature type="compositionally biased region" description="Basic and acidic residues" evidence="1">
    <location>
        <begin position="166"/>
        <end position="176"/>
    </location>
</feature>
<evidence type="ECO:0000313" key="2">
    <source>
        <dbReference type="EMBL" id="SCM10458.1"/>
    </source>
</evidence>
<proteinExistence type="predicted"/>
<feature type="compositionally biased region" description="Basic residues" evidence="1">
    <location>
        <begin position="228"/>
        <end position="240"/>
    </location>
</feature>
<feature type="compositionally biased region" description="Basic and acidic residues" evidence="1">
    <location>
        <begin position="1"/>
        <end position="16"/>
    </location>
</feature>
<reference evidence="2 3" key="1">
    <citation type="submission" date="2016-08" db="EMBL/GenBank/DDBJ databases">
        <authorList>
            <consortium name="Pathogen Informatics"/>
        </authorList>
    </citation>
    <scope>NUCLEOTIDE SEQUENCE [LARGE SCALE GENOMIC DNA]</scope>
    <source>
        <strain evidence="2 3">DS</strain>
    </source>
</reference>
<feature type="region of interest" description="Disordered" evidence="1">
    <location>
        <begin position="110"/>
        <end position="178"/>
    </location>
</feature>
<gene>
    <name evidence="2" type="ORF">PCHDS_000392500</name>
</gene>
<feature type="compositionally biased region" description="Basic residues" evidence="1">
    <location>
        <begin position="131"/>
        <end position="143"/>
    </location>
</feature>
<accession>A0A1C6XW70</accession>
<protein>
    <submittedName>
        <fullName evidence="2">Uncharacterized protein</fullName>
    </submittedName>
</protein>
<feature type="region of interest" description="Disordered" evidence="1">
    <location>
        <begin position="198"/>
        <end position="240"/>
    </location>
</feature>
<organism evidence="2 3">
    <name type="scientific">Plasmodium chabaudi adami</name>
    <dbReference type="NCBI Taxonomy" id="5826"/>
    <lineage>
        <taxon>Eukaryota</taxon>
        <taxon>Sar</taxon>
        <taxon>Alveolata</taxon>
        <taxon>Apicomplexa</taxon>
        <taxon>Aconoidasida</taxon>
        <taxon>Haemosporida</taxon>
        <taxon>Plasmodiidae</taxon>
        <taxon>Plasmodium</taxon>
        <taxon>Plasmodium (Vinckeia)</taxon>
    </lineage>
</organism>
<name>A0A1C6XW70_PLACE</name>
<sequence>MSQQKEDEKRDEKREEQSDDYFSTITNYFYNLIYGNENSQSLKPDSLNQNVYDDIVEKHKNSVHQIVYNLKLKRGSNFNGPTRFSISQESEQAQGLKELPHTENKIIENFESQENEEDNPQMLEGKYDLKKSHKKKRGKRNKKKNFDISTSETFQTNKPNENEEDKETKEISRQKNSEPTICYEENQINPIIKINEEENKTTKEEENNFENDPIDEMEKNQTNENTLRHNKKERRKKKQTTHNNFIKPINNKLTNLDNINQNDHETLKKTKCNTNKKNNDNMNINYILDNNKKFVNIKSNKEKKDDVIKLPKINLNSHNKFLSSEEENEKKTKL</sequence>
<feature type="compositionally biased region" description="Polar residues" evidence="1">
    <location>
        <begin position="147"/>
        <end position="159"/>
    </location>
</feature>